<name>A0A8J6LDP8_TENMO</name>
<gene>
    <name evidence="1" type="ORF">GEV33_005811</name>
</gene>
<organism evidence="1 2">
    <name type="scientific">Tenebrio molitor</name>
    <name type="common">Yellow mealworm beetle</name>
    <dbReference type="NCBI Taxonomy" id="7067"/>
    <lineage>
        <taxon>Eukaryota</taxon>
        <taxon>Metazoa</taxon>
        <taxon>Ecdysozoa</taxon>
        <taxon>Arthropoda</taxon>
        <taxon>Hexapoda</taxon>
        <taxon>Insecta</taxon>
        <taxon>Pterygota</taxon>
        <taxon>Neoptera</taxon>
        <taxon>Endopterygota</taxon>
        <taxon>Coleoptera</taxon>
        <taxon>Polyphaga</taxon>
        <taxon>Cucujiformia</taxon>
        <taxon>Tenebrionidae</taxon>
        <taxon>Tenebrio</taxon>
    </lineage>
</organism>
<keyword evidence="2" id="KW-1185">Reference proteome</keyword>
<sequence>MRWSPPKTCNAFLDFCTSCSLPPAWSQWCFEDGVGIDGVDDRSLFCSLVHYLETRSETVSRLYRRGLRVAAGLKCYECFHSDCNDESKFKETNCDEDSGLLCFSAYAYNDEYDLFIKNCDEEKSMKSLCDYVINVMDGDCYTCSEDFCNKNNNNTCTSLCY</sequence>
<reference evidence="1" key="2">
    <citation type="submission" date="2021-08" db="EMBL/GenBank/DDBJ databases">
        <authorList>
            <person name="Eriksson T."/>
        </authorList>
    </citation>
    <scope>NUCLEOTIDE SEQUENCE</scope>
    <source>
        <strain evidence="1">Stoneville</strain>
        <tissue evidence="1">Whole head</tissue>
    </source>
</reference>
<reference evidence="1" key="1">
    <citation type="journal article" date="2020" name="J Insects Food Feed">
        <title>The yellow mealworm (Tenebrio molitor) genome: a resource for the emerging insects as food and feed industry.</title>
        <authorList>
            <person name="Eriksson T."/>
            <person name="Andere A."/>
            <person name="Kelstrup H."/>
            <person name="Emery V."/>
            <person name="Picard C."/>
        </authorList>
    </citation>
    <scope>NUCLEOTIDE SEQUENCE</scope>
    <source>
        <strain evidence="1">Stoneville</strain>
        <tissue evidence="1">Whole head</tissue>
    </source>
</reference>
<accession>A0A8J6LDP8</accession>
<evidence type="ECO:0000313" key="2">
    <source>
        <dbReference type="Proteomes" id="UP000719412"/>
    </source>
</evidence>
<proteinExistence type="predicted"/>
<protein>
    <submittedName>
        <fullName evidence="1">Uncharacterized protein</fullName>
    </submittedName>
</protein>
<dbReference type="AlphaFoldDB" id="A0A8J6LDP8"/>
<dbReference type="Proteomes" id="UP000719412">
    <property type="component" value="Unassembled WGS sequence"/>
</dbReference>
<comment type="caution">
    <text evidence="1">The sequence shown here is derived from an EMBL/GenBank/DDBJ whole genome shotgun (WGS) entry which is preliminary data.</text>
</comment>
<evidence type="ECO:0000313" key="1">
    <source>
        <dbReference type="EMBL" id="KAH0816980.1"/>
    </source>
</evidence>
<dbReference type="EMBL" id="JABDTM020020531">
    <property type="protein sequence ID" value="KAH0816980.1"/>
    <property type="molecule type" value="Genomic_DNA"/>
</dbReference>